<evidence type="ECO:0000256" key="1">
    <source>
        <dbReference type="ARBA" id="ARBA00000900"/>
    </source>
</evidence>
<dbReference type="GO" id="GO:0008270">
    <property type="term" value="F:zinc ion binding"/>
    <property type="evidence" value="ECO:0007669"/>
    <property type="project" value="UniProtKB-KW"/>
</dbReference>
<name>A0A6C0HLW2_9ZZZZ</name>
<comment type="catalytic activity">
    <reaction evidence="1">
        <text>S-ubiquitinyl-[E2 ubiquitin-conjugating enzyme]-L-cysteine + [acceptor protein]-L-lysine = [E2 ubiquitin-conjugating enzyme]-L-cysteine + N(6)-ubiquitinyl-[acceptor protein]-L-lysine.</text>
        <dbReference type="EC" id="2.3.2.27"/>
    </reaction>
</comment>
<dbReference type="InterPro" id="IPR013083">
    <property type="entry name" value="Znf_RING/FYVE/PHD"/>
</dbReference>
<proteinExistence type="predicted"/>
<evidence type="ECO:0000256" key="5">
    <source>
        <dbReference type="ARBA" id="ARBA00022771"/>
    </source>
</evidence>
<protein>
    <recommendedName>
        <fullName evidence="2">RING-type E3 ubiquitin transferase</fullName>
        <ecNumber evidence="2">2.3.2.27</ecNumber>
    </recommendedName>
</protein>
<dbReference type="SMART" id="SM00184">
    <property type="entry name" value="RING"/>
    <property type="match status" value="1"/>
</dbReference>
<evidence type="ECO:0000259" key="8">
    <source>
        <dbReference type="PROSITE" id="PS50089"/>
    </source>
</evidence>
<dbReference type="Pfam" id="PF13639">
    <property type="entry name" value="zf-RING_2"/>
    <property type="match status" value="1"/>
</dbReference>
<evidence type="ECO:0000256" key="6">
    <source>
        <dbReference type="ARBA" id="ARBA00022786"/>
    </source>
</evidence>
<reference evidence="9" key="1">
    <citation type="journal article" date="2020" name="Nature">
        <title>Giant virus diversity and host interactions through global metagenomics.</title>
        <authorList>
            <person name="Schulz F."/>
            <person name="Roux S."/>
            <person name="Paez-Espino D."/>
            <person name="Jungbluth S."/>
            <person name="Walsh D.A."/>
            <person name="Denef V.J."/>
            <person name="McMahon K.D."/>
            <person name="Konstantinidis K.T."/>
            <person name="Eloe-Fadrosh E.A."/>
            <person name="Kyrpides N.C."/>
            <person name="Woyke T."/>
        </authorList>
    </citation>
    <scope>NUCLEOTIDE SEQUENCE</scope>
    <source>
        <strain evidence="9">GVMAG-M-3300023184-135</strain>
    </source>
</reference>
<accession>A0A6C0HLW2</accession>
<keyword evidence="6" id="KW-0833">Ubl conjugation pathway</keyword>
<evidence type="ECO:0000313" key="9">
    <source>
        <dbReference type="EMBL" id="QHT81116.1"/>
    </source>
</evidence>
<evidence type="ECO:0000256" key="4">
    <source>
        <dbReference type="ARBA" id="ARBA00022723"/>
    </source>
</evidence>
<evidence type="ECO:0000256" key="2">
    <source>
        <dbReference type="ARBA" id="ARBA00012483"/>
    </source>
</evidence>
<feature type="domain" description="RING-type" evidence="8">
    <location>
        <begin position="107"/>
        <end position="148"/>
    </location>
</feature>
<evidence type="ECO:0000256" key="7">
    <source>
        <dbReference type="ARBA" id="ARBA00022833"/>
    </source>
</evidence>
<keyword evidence="7" id="KW-0862">Zinc</keyword>
<dbReference type="PROSITE" id="PS50089">
    <property type="entry name" value="ZF_RING_2"/>
    <property type="match status" value="1"/>
</dbReference>
<keyword evidence="5" id="KW-0863">Zinc-finger</keyword>
<dbReference type="PANTHER" id="PTHR22937">
    <property type="entry name" value="E3 UBIQUITIN-PROTEIN LIGASE RNF165"/>
    <property type="match status" value="1"/>
</dbReference>
<dbReference type="AlphaFoldDB" id="A0A6C0HLW2"/>
<dbReference type="GO" id="GO:0061630">
    <property type="term" value="F:ubiquitin protein ligase activity"/>
    <property type="evidence" value="ECO:0007669"/>
    <property type="project" value="UniProtKB-EC"/>
</dbReference>
<dbReference type="Gene3D" id="3.30.40.10">
    <property type="entry name" value="Zinc/RING finger domain, C3HC4 (zinc finger)"/>
    <property type="match status" value="1"/>
</dbReference>
<dbReference type="InterPro" id="IPR001841">
    <property type="entry name" value="Znf_RING"/>
</dbReference>
<dbReference type="InterPro" id="IPR045191">
    <property type="entry name" value="MBR1/2-like"/>
</dbReference>
<evidence type="ECO:0000256" key="3">
    <source>
        <dbReference type="ARBA" id="ARBA00022679"/>
    </source>
</evidence>
<dbReference type="EC" id="2.3.2.27" evidence="2"/>
<dbReference type="EMBL" id="MN739977">
    <property type="protein sequence ID" value="QHT81116.1"/>
    <property type="molecule type" value="Genomic_DNA"/>
</dbReference>
<keyword evidence="3" id="KW-0808">Transferase</keyword>
<dbReference type="PANTHER" id="PTHR22937:SF65">
    <property type="entry name" value="E3 UBIQUITIN-PROTEIN LIGASE ARK2C"/>
    <property type="match status" value="1"/>
</dbReference>
<dbReference type="SUPFAM" id="SSF57850">
    <property type="entry name" value="RING/U-box"/>
    <property type="match status" value="1"/>
</dbReference>
<keyword evidence="4" id="KW-0479">Metal-binding</keyword>
<sequence>MASAGLNTDQLLQTLGDIAYSRTVFCRRALTNPQLDTLLSNEARMIRLIERDSYNNIVTSFLNANIPVNVTHGTNAFWDPVTVAASPAQQAAATADFAVGADSAEICCICQDRLNTNPACKINTCQHALHRSCATQWFSMSTRCPVCRASIV</sequence>
<organism evidence="9">
    <name type="scientific">viral metagenome</name>
    <dbReference type="NCBI Taxonomy" id="1070528"/>
    <lineage>
        <taxon>unclassified sequences</taxon>
        <taxon>metagenomes</taxon>
        <taxon>organismal metagenomes</taxon>
    </lineage>
</organism>